<name>B7PZR8_IXOSC</name>
<evidence type="ECO:0000313" key="2">
    <source>
        <dbReference type="EMBL" id="EEC12090.1"/>
    </source>
</evidence>
<feature type="region of interest" description="Disordered" evidence="1">
    <location>
        <begin position="90"/>
        <end position="129"/>
    </location>
</feature>
<organism>
    <name type="scientific">Ixodes scapularis</name>
    <name type="common">Black-legged tick</name>
    <name type="synonym">Deer tick</name>
    <dbReference type="NCBI Taxonomy" id="6945"/>
    <lineage>
        <taxon>Eukaryota</taxon>
        <taxon>Metazoa</taxon>
        <taxon>Ecdysozoa</taxon>
        <taxon>Arthropoda</taxon>
        <taxon>Chelicerata</taxon>
        <taxon>Arachnida</taxon>
        <taxon>Acari</taxon>
        <taxon>Parasitiformes</taxon>
        <taxon>Ixodida</taxon>
        <taxon>Ixodoidea</taxon>
        <taxon>Ixodidae</taxon>
        <taxon>Ixodinae</taxon>
        <taxon>Ixodes</taxon>
    </lineage>
</organism>
<dbReference type="PaxDb" id="6945-B7PZR8"/>
<dbReference type="InParanoid" id="B7PZR8"/>
<protein>
    <submittedName>
        <fullName evidence="2 3">Uncharacterized protein</fullName>
    </submittedName>
</protein>
<evidence type="ECO:0000313" key="3">
    <source>
        <dbReference type="EnsemblMetazoa" id="ISCW009784-PA"/>
    </source>
</evidence>
<dbReference type="Proteomes" id="UP000001555">
    <property type="component" value="Unassembled WGS sequence"/>
</dbReference>
<dbReference type="HOGENOM" id="CLU_1715281_0_0_1"/>
<keyword evidence="4" id="KW-1185">Reference proteome</keyword>
<gene>
    <name evidence="2" type="ORF">IscW_ISCW009784</name>
</gene>
<sequence length="153" mass="17651">MCKRIHIMAPPPSPSPLPPSRHCSSIFFYFKRKKMLECPFSFCSSAFISFCHPISRLLLCFWHHLVSRTVRSNVPVVLPKCVFNIPLLSRNPPGGRENDDYDGIENGTKKKAKQCEKVKKKKKEKERWSAERRLATRNSLLKDGRLVMSPHIS</sequence>
<accession>B7PZR8</accession>
<dbReference type="EnsemblMetazoa" id="ISCW009784-RA">
    <property type="protein sequence ID" value="ISCW009784-PA"/>
    <property type="gene ID" value="ISCW009784"/>
</dbReference>
<reference evidence="3" key="2">
    <citation type="submission" date="2020-05" db="UniProtKB">
        <authorList>
            <consortium name="EnsemblMetazoa"/>
        </authorList>
    </citation>
    <scope>IDENTIFICATION</scope>
    <source>
        <strain evidence="3">wikel</strain>
    </source>
</reference>
<proteinExistence type="predicted"/>
<dbReference type="AlphaFoldDB" id="B7PZR8"/>
<evidence type="ECO:0000313" key="4">
    <source>
        <dbReference type="Proteomes" id="UP000001555"/>
    </source>
</evidence>
<dbReference type="VEuPathDB" id="VectorBase:ISCI009784"/>
<dbReference type="EMBL" id="ABJB010160459">
    <property type="status" value="NOT_ANNOTATED_CDS"/>
    <property type="molecule type" value="Genomic_DNA"/>
</dbReference>
<reference evidence="2 4" key="1">
    <citation type="submission" date="2008-03" db="EMBL/GenBank/DDBJ databases">
        <title>Annotation of Ixodes scapularis.</title>
        <authorList>
            <consortium name="Ixodes scapularis Genome Project Consortium"/>
            <person name="Caler E."/>
            <person name="Hannick L.I."/>
            <person name="Bidwell S."/>
            <person name="Joardar V."/>
            <person name="Thiagarajan M."/>
            <person name="Amedeo P."/>
            <person name="Galinsky K.J."/>
            <person name="Schobel S."/>
            <person name="Inman J."/>
            <person name="Hostetler J."/>
            <person name="Miller J."/>
            <person name="Hammond M."/>
            <person name="Megy K."/>
            <person name="Lawson D."/>
            <person name="Kodira C."/>
            <person name="Sutton G."/>
            <person name="Meyer J."/>
            <person name="Hill C.A."/>
            <person name="Birren B."/>
            <person name="Nene V."/>
            <person name="Collins F."/>
            <person name="Alarcon-Chaidez F."/>
            <person name="Wikel S."/>
            <person name="Strausberg R."/>
        </authorList>
    </citation>
    <scope>NUCLEOTIDE SEQUENCE [LARGE SCALE GENOMIC DNA]</scope>
    <source>
        <strain evidence="4">Wikel</strain>
        <strain evidence="2">Wikel colony</strain>
    </source>
</reference>
<dbReference type="VEuPathDB" id="VectorBase:ISCW009784"/>
<evidence type="ECO:0000256" key="1">
    <source>
        <dbReference type="SAM" id="MobiDB-lite"/>
    </source>
</evidence>
<dbReference type="EMBL" id="DS827347">
    <property type="protein sequence ID" value="EEC12090.1"/>
    <property type="molecule type" value="Genomic_DNA"/>
</dbReference>